<feature type="region of interest" description="Disordered" evidence="3">
    <location>
        <begin position="213"/>
        <end position="253"/>
    </location>
</feature>
<gene>
    <name evidence="5" type="ORF">COEREDRAFT_83156</name>
</gene>
<dbReference type="OrthoDB" id="3366823at2759"/>
<feature type="domain" description="RED-like N-terminal" evidence="4">
    <location>
        <begin position="3"/>
        <end position="143"/>
    </location>
</feature>
<dbReference type="STRING" id="763665.A0A2G5B567"/>
<evidence type="ECO:0000313" key="6">
    <source>
        <dbReference type="Proteomes" id="UP000242474"/>
    </source>
</evidence>
<proteinExistence type="predicted"/>
<protein>
    <recommendedName>
        <fullName evidence="4">RED-like N-terminal domain-containing protein</fullName>
    </recommendedName>
</protein>
<feature type="region of interest" description="Disordered" evidence="3">
    <location>
        <begin position="268"/>
        <end position="325"/>
    </location>
</feature>
<evidence type="ECO:0000256" key="1">
    <source>
        <dbReference type="ARBA" id="ARBA00004123"/>
    </source>
</evidence>
<dbReference type="InterPro" id="IPR012916">
    <property type="entry name" value="RED_N"/>
</dbReference>
<name>A0A2G5B567_COERN</name>
<dbReference type="InterPro" id="IPR039896">
    <property type="entry name" value="Red-like"/>
</dbReference>
<dbReference type="GO" id="GO:0005634">
    <property type="term" value="C:nucleus"/>
    <property type="evidence" value="ECO:0007669"/>
    <property type="project" value="UniProtKB-SubCell"/>
</dbReference>
<dbReference type="Pfam" id="PF07808">
    <property type="entry name" value="RED_N"/>
    <property type="match status" value="1"/>
</dbReference>
<feature type="compositionally biased region" description="Polar residues" evidence="3">
    <location>
        <begin position="214"/>
        <end position="223"/>
    </location>
</feature>
<evidence type="ECO:0000259" key="4">
    <source>
        <dbReference type="Pfam" id="PF07808"/>
    </source>
</evidence>
<feature type="compositionally biased region" description="Low complexity" evidence="3">
    <location>
        <begin position="235"/>
        <end position="245"/>
    </location>
</feature>
<dbReference type="AlphaFoldDB" id="A0A2G5B567"/>
<evidence type="ECO:0000313" key="5">
    <source>
        <dbReference type="EMBL" id="PIA13867.1"/>
    </source>
</evidence>
<dbReference type="EMBL" id="KZ303525">
    <property type="protein sequence ID" value="PIA13867.1"/>
    <property type="molecule type" value="Genomic_DNA"/>
</dbReference>
<accession>A0A2G5B567</accession>
<keyword evidence="6" id="KW-1185">Reference proteome</keyword>
<reference evidence="5 6" key="1">
    <citation type="journal article" date="2015" name="Genome Biol. Evol.">
        <title>Phylogenomic analyses indicate that early fungi evolved digesting cell walls of algal ancestors of land plants.</title>
        <authorList>
            <person name="Chang Y."/>
            <person name="Wang S."/>
            <person name="Sekimoto S."/>
            <person name="Aerts A.L."/>
            <person name="Choi C."/>
            <person name="Clum A."/>
            <person name="LaButti K.M."/>
            <person name="Lindquist E.A."/>
            <person name="Yee Ngan C."/>
            <person name="Ohm R.A."/>
            <person name="Salamov A.A."/>
            <person name="Grigoriev I.V."/>
            <person name="Spatafora J.W."/>
            <person name="Berbee M.L."/>
        </authorList>
    </citation>
    <scope>NUCLEOTIDE SEQUENCE [LARGE SCALE GENOMIC DNA]</scope>
    <source>
        <strain evidence="5 6">NRRL 1564</strain>
    </source>
</reference>
<sequence>MSSEQRALYEQSKYLGGDLEHTHLVKGLDFLLLEKMRKRSAGRQPTAVNAENLDDELERLQQGCGEVSSSDSTDVALKTESAKATTQLGTRIMEVLQRMALEKQKWKQHAVEDGAAGSTRISTTRNELFKPGHMYFELDLSTDGIAAGSRPLVTVRLRGQEEIDQISGDAPAVGGDVREDSSDSHVVSRVISAISLAYQKRHDWHHLKEKDTVSEATQSQQGAQELGMRQEQSKKPLSPSKSQCSGGPEVEEEEDIFAEAGVDYEVTITAPETSDSDRRAIHTGPEVPSSLVLLNGGCDSDDEEMFVEPYPESPKESSDDDGAVVAPYLDSIDSKNLADTTQVAAVINPFGEYQSESESDNNSE</sequence>
<keyword evidence="2" id="KW-0539">Nucleus</keyword>
<comment type="subcellular location">
    <subcellularLocation>
        <location evidence="1">Nucleus</location>
    </subcellularLocation>
</comment>
<organism evidence="5 6">
    <name type="scientific">Coemansia reversa (strain ATCC 12441 / NRRL 1564)</name>
    <dbReference type="NCBI Taxonomy" id="763665"/>
    <lineage>
        <taxon>Eukaryota</taxon>
        <taxon>Fungi</taxon>
        <taxon>Fungi incertae sedis</taxon>
        <taxon>Zoopagomycota</taxon>
        <taxon>Kickxellomycotina</taxon>
        <taxon>Kickxellomycetes</taxon>
        <taxon>Kickxellales</taxon>
        <taxon>Kickxellaceae</taxon>
        <taxon>Coemansia</taxon>
    </lineage>
</organism>
<dbReference type="PANTHER" id="PTHR12765">
    <property type="entry name" value="RED PROTEIN IK FACTOR CYTOKINE IK"/>
    <property type="match status" value="1"/>
</dbReference>
<evidence type="ECO:0000256" key="2">
    <source>
        <dbReference type="ARBA" id="ARBA00023242"/>
    </source>
</evidence>
<evidence type="ECO:0000256" key="3">
    <source>
        <dbReference type="SAM" id="MobiDB-lite"/>
    </source>
</evidence>
<dbReference type="Proteomes" id="UP000242474">
    <property type="component" value="Unassembled WGS sequence"/>
</dbReference>